<evidence type="ECO:0000313" key="2">
    <source>
        <dbReference type="EMBL" id="NMQ19563.1"/>
    </source>
</evidence>
<reference evidence="2 3" key="1">
    <citation type="submission" date="2019-03" db="EMBL/GenBank/DDBJ databases">
        <title>Metabolic reconstructions from genomes of highly enriched 'Candidatus Accumulibacter' and 'Candidatus Competibacter' bioreactor populations.</title>
        <authorList>
            <person name="Annavajhala M.K."/>
            <person name="Welles L."/>
            <person name="Abbas B."/>
            <person name="Sorokin D."/>
            <person name="Park H."/>
            <person name="Van Loosdrecht M."/>
            <person name="Chandran K."/>
        </authorList>
    </citation>
    <scope>NUCLEOTIDE SEQUENCE [LARGE SCALE GENOMIC DNA]</scope>
    <source>
        <strain evidence="2 3">SBR_G</strain>
    </source>
</reference>
<feature type="domain" description="PilZ" evidence="1">
    <location>
        <begin position="2"/>
        <end position="97"/>
    </location>
</feature>
<sequence>MRQFIRHPSDIPITYSVAHVGSCWKNRLRNISRGGLCFRADTSIERGCVIHIAIPIREPEFTVTGTIVWCRKTNRHFEVGVRFADENTEFAVRMIEQICHINHYQRQILEREGRQLSGEEAAMEWVARFARDFPG</sequence>
<proteinExistence type="predicted"/>
<gene>
    <name evidence="2" type="ORF">E4P82_10380</name>
</gene>
<dbReference type="RefSeq" id="WP_169248816.1">
    <property type="nucleotide sequence ID" value="NZ_SPMZ01000028.1"/>
</dbReference>
<dbReference type="SUPFAM" id="SSF141371">
    <property type="entry name" value="PilZ domain-like"/>
    <property type="match status" value="1"/>
</dbReference>
<dbReference type="Gene3D" id="2.40.10.220">
    <property type="entry name" value="predicted glycosyltransferase like domains"/>
    <property type="match status" value="1"/>
</dbReference>
<dbReference type="EMBL" id="SPMZ01000028">
    <property type="protein sequence ID" value="NMQ19563.1"/>
    <property type="molecule type" value="Genomic_DNA"/>
</dbReference>
<evidence type="ECO:0000259" key="1">
    <source>
        <dbReference type="Pfam" id="PF07238"/>
    </source>
</evidence>
<comment type="caution">
    <text evidence="2">The sequence shown here is derived from an EMBL/GenBank/DDBJ whole genome shotgun (WGS) entry which is preliminary data.</text>
</comment>
<organism evidence="2 3">
    <name type="scientific">Candidatus Competibacter phosphatis</name>
    <dbReference type="NCBI Taxonomy" id="221280"/>
    <lineage>
        <taxon>Bacteria</taxon>
        <taxon>Pseudomonadati</taxon>
        <taxon>Pseudomonadota</taxon>
        <taxon>Gammaproteobacteria</taxon>
        <taxon>Candidatus Competibacteraceae</taxon>
        <taxon>Candidatus Competibacter</taxon>
    </lineage>
</organism>
<accession>A0ABX1TN49</accession>
<name>A0ABX1TN49_9GAMM</name>
<keyword evidence="3" id="KW-1185">Reference proteome</keyword>
<protein>
    <submittedName>
        <fullName evidence="2">PilZ domain-containing protein</fullName>
    </submittedName>
</protein>
<dbReference type="Pfam" id="PF07238">
    <property type="entry name" value="PilZ"/>
    <property type="match status" value="1"/>
</dbReference>
<dbReference type="Proteomes" id="UP000760480">
    <property type="component" value="Unassembled WGS sequence"/>
</dbReference>
<evidence type="ECO:0000313" key="3">
    <source>
        <dbReference type="Proteomes" id="UP000760480"/>
    </source>
</evidence>
<dbReference type="InterPro" id="IPR009875">
    <property type="entry name" value="PilZ_domain"/>
</dbReference>